<dbReference type="Gene3D" id="1.10.10.2240">
    <property type="match status" value="1"/>
</dbReference>
<dbReference type="SUPFAM" id="SSF53697">
    <property type="entry name" value="SIS domain"/>
    <property type="match status" value="1"/>
</dbReference>
<dbReference type="PIRSF" id="PIRSF009290">
    <property type="entry name" value="FrlB"/>
    <property type="match status" value="1"/>
</dbReference>
<evidence type="ECO:0000259" key="1">
    <source>
        <dbReference type="PROSITE" id="PS51464"/>
    </source>
</evidence>
<organism evidence="2 3">
    <name type="scientific">[Clostridium] symbiosum ATCC 14940</name>
    <dbReference type="NCBI Taxonomy" id="411472"/>
    <lineage>
        <taxon>Bacteria</taxon>
        <taxon>Bacillati</taxon>
        <taxon>Bacillota</taxon>
        <taxon>Clostridia</taxon>
        <taxon>Lachnospirales</taxon>
        <taxon>Lachnospiraceae</taxon>
        <taxon>Otoolea</taxon>
    </lineage>
</organism>
<protein>
    <submittedName>
        <fullName evidence="2">SIS domain protein</fullName>
    </submittedName>
</protein>
<feature type="domain" description="SIS" evidence="1">
    <location>
        <begin position="23"/>
        <end position="162"/>
    </location>
</feature>
<dbReference type="Proteomes" id="UP000016491">
    <property type="component" value="Unassembled WGS sequence"/>
</dbReference>
<gene>
    <name evidence="2" type="ORF">CLOSYM_04621</name>
</gene>
<dbReference type="Gene3D" id="3.40.50.10490">
    <property type="entry name" value="Glucose-6-phosphate isomerase like protein, domain 1"/>
    <property type="match status" value="1"/>
</dbReference>
<evidence type="ECO:0000313" key="3">
    <source>
        <dbReference type="Proteomes" id="UP000016491"/>
    </source>
</evidence>
<dbReference type="PROSITE" id="PS51464">
    <property type="entry name" value="SIS"/>
    <property type="match status" value="1"/>
</dbReference>
<dbReference type="CDD" id="cd05009">
    <property type="entry name" value="SIS_GlmS_GlmD_2"/>
    <property type="match status" value="1"/>
</dbReference>
<dbReference type="InterPro" id="IPR024713">
    <property type="entry name" value="Fructosamine_deglycase_FrlB"/>
</dbReference>
<proteinExistence type="predicted"/>
<name>A0ABC9TRK6_CLOSY</name>
<dbReference type="InterPro" id="IPR046348">
    <property type="entry name" value="SIS_dom_sf"/>
</dbReference>
<dbReference type="Gene3D" id="3.40.50.12570">
    <property type="match status" value="1"/>
</dbReference>
<dbReference type="AlphaFoldDB" id="A0ABC9TRK6"/>
<sequence>MKTKKISGGMKMTKTVKEIVAEIKTKMDQAGGLKHVYFVACGGSKAAIYPGLYLLQSEAKTFGATTYTSNEFVHATPKELDSRCVAVICSLKATPETVEAVKTANAAGAVTIAMTGSMETGMAKAGQYVVTYSNGDDQVYSDSNQANSLRIGFELLKQIENYENYDKAMEAYQYIDEIVEAGKKNVLYAATEWAQKYKDEPVFYVLASGPNYGVAYSMCCCHFMEMQWKHAVCLHTGEYFHGPFETTDKELPMVLLMSEGRTRFLDERCLKFLEKYAKNYIVIDFKELNAGKIDPAVAEFFNPVVMIPIERYYVSQMAEVRGHSMDERRYMWKVEY</sequence>
<dbReference type="CDD" id="cd05710">
    <property type="entry name" value="SIS_1"/>
    <property type="match status" value="1"/>
</dbReference>
<dbReference type="EMBL" id="AWSU01000368">
    <property type="protein sequence ID" value="ERI73804.1"/>
    <property type="molecule type" value="Genomic_DNA"/>
</dbReference>
<dbReference type="InterPro" id="IPR035488">
    <property type="entry name" value="FrlB_SIS"/>
</dbReference>
<dbReference type="PANTHER" id="PTHR10937:SF14">
    <property type="entry name" value="FRUCTOSELYSINE 6-PHOSPHATE DEGLYCASE"/>
    <property type="match status" value="1"/>
</dbReference>
<dbReference type="PANTHER" id="PTHR10937">
    <property type="entry name" value="GLUCOSAMINE--FRUCTOSE-6-PHOSPHATE AMINOTRANSFERASE, ISOMERIZING"/>
    <property type="match status" value="1"/>
</dbReference>
<dbReference type="InterPro" id="IPR035490">
    <property type="entry name" value="GlmS/FrlB_SIS"/>
</dbReference>
<accession>A0ABC9TRK6</accession>
<evidence type="ECO:0000313" key="2">
    <source>
        <dbReference type="EMBL" id="ERI73804.1"/>
    </source>
</evidence>
<comment type="caution">
    <text evidence="2">The sequence shown here is derived from an EMBL/GenBank/DDBJ whole genome shotgun (WGS) entry which is preliminary data.</text>
</comment>
<reference evidence="2 3" key="1">
    <citation type="submission" date="2013-07" db="EMBL/GenBank/DDBJ databases">
        <authorList>
            <person name="Weinstock G."/>
            <person name="Sodergren E."/>
            <person name="Wylie T."/>
            <person name="Fulton L."/>
            <person name="Fulton R."/>
            <person name="Fronick C."/>
            <person name="O'Laughlin M."/>
            <person name="Godfrey J."/>
            <person name="Miner T."/>
            <person name="Herter B."/>
            <person name="Appelbaum E."/>
            <person name="Cordes M."/>
            <person name="Lek S."/>
            <person name="Wollam A."/>
            <person name="Pepin K.H."/>
            <person name="Palsikar V.B."/>
            <person name="Mitreva M."/>
            <person name="Wilson R.K."/>
        </authorList>
    </citation>
    <scope>NUCLEOTIDE SEQUENCE [LARGE SCALE GENOMIC DNA]</scope>
    <source>
        <strain evidence="2 3">ATCC 14940</strain>
    </source>
</reference>
<dbReference type="InterPro" id="IPR001347">
    <property type="entry name" value="SIS_dom"/>
</dbReference>